<feature type="non-terminal residue" evidence="1">
    <location>
        <position position="21"/>
    </location>
</feature>
<dbReference type="EMBL" id="CAJOAX010037421">
    <property type="protein sequence ID" value="CAF4269380.1"/>
    <property type="molecule type" value="Genomic_DNA"/>
</dbReference>
<gene>
    <name evidence="1" type="ORF">OTI717_LOCUS41044</name>
</gene>
<sequence length="21" mass="2425">MISLVETWTKPTDSLELEGFK</sequence>
<dbReference type="Proteomes" id="UP000663823">
    <property type="component" value="Unassembled WGS sequence"/>
</dbReference>
<evidence type="ECO:0000313" key="2">
    <source>
        <dbReference type="Proteomes" id="UP000663823"/>
    </source>
</evidence>
<name>A0A820G0V6_9BILA</name>
<organism evidence="1 2">
    <name type="scientific">Rotaria sordida</name>
    <dbReference type="NCBI Taxonomy" id="392033"/>
    <lineage>
        <taxon>Eukaryota</taxon>
        <taxon>Metazoa</taxon>
        <taxon>Spiralia</taxon>
        <taxon>Gnathifera</taxon>
        <taxon>Rotifera</taxon>
        <taxon>Eurotatoria</taxon>
        <taxon>Bdelloidea</taxon>
        <taxon>Philodinida</taxon>
        <taxon>Philodinidae</taxon>
        <taxon>Rotaria</taxon>
    </lineage>
</organism>
<proteinExistence type="predicted"/>
<dbReference type="AlphaFoldDB" id="A0A820G0V6"/>
<protein>
    <submittedName>
        <fullName evidence="1">Uncharacterized protein</fullName>
    </submittedName>
</protein>
<comment type="caution">
    <text evidence="1">The sequence shown here is derived from an EMBL/GenBank/DDBJ whole genome shotgun (WGS) entry which is preliminary data.</text>
</comment>
<evidence type="ECO:0000313" key="1">
    <source>
        <dbReference type="EMBL" id="CAF4269380.1"/>
    </source>
</evidence>
<accession>A0A820G0V6</accession>
<reference evidence="1" key="1">
    <citation type="submission" date="2021-02" db="EMBL/GenBank/DDBJ databases">
        <authorList>
            <person name="Nowell W R."/>
        </authorList>
    </citation>
    <scope>NUCLEOTIDE SEQUENCE</scope>
</reference>